<evidence type="ECO:0000256" key="6">
    <source>
        <dbReference type="ARBA" id="ARBA00023136"/>
    </source>
</evidence>
<dbReference type="Pfam" id="PF13962">
    <property type="entry name" value="PGG"/>
    <property type="match status" value="1"/>
</dbReference>
<evidence type="ECO:0000256" key="1">
    <source>
        <dbReference type="ARBA" id="ARBA00004141"/>
    </source>
</evidence>
<dbReference type="Proteomes" id="UP000245207">
    <property type="component" value="Unassembled WGS sequence"/>
</dbReference>
<keyword evidence="2 7" id="KW-0812">Transmembrane</keyword>
<feature type="domain" description="PGG" evidence="8">
    <location>
        <begin position="50"/>
        <end position="162"/>
    </location>
</feature>
<proteinExistence type="predicted"/>
<name>A0A2U1PB69_ARTAN</name>
<feature type="transmembrane region" description="Helical" evidence="7">
    <location>
        <begin position="139"/>
        <end position="163"/>
    </location>
</feature>
<evidence type="ECO:0000259" key="8">
    <source>
        <dbReference type="Pfam" id="PF13962"/>
    </source>
</evidence>
<reference evidence="9 10" key="1">
    <citation type="journal article" date="2018" name="Mol. Plant">
        <title>The genome of Artemisia annua provides insight into the evolution of Asteraceae family and artemisinin biosynthesis.</title>
        <authorList>
            <person name="Shen Q."/>
            <person name="Zhang L."/>
            <person name="Liao Z."/>
            <person name="Wang S."/>
            <person name="Yan T."/>
            <person name="Shi P."/>
            <person name="Liu M."/>
            <person name="Fu X."/>
            <person name="Pan Q."/>
            <person name="Wang Y."/>
            <person name="Lv Z."/>
            <person name="Lu X."/>
            <person name="Zhang F."/>
            <person name="Jiang W."/>
            <person name="Ma Y."/>
            <person name="Chen M."/>
            <person name="Hao X."/>
            <person name="Li L."/>
            <person name="Tang Y."/>
            <person name="Lv G."/>
            <person name="Zhou Y."/>
            <person name="Sun X."/>
            <person name="Brodelius P.E."/>
            <person name="Rose J.K.C."/>
            <person name="Tang K."/>
        </authorList>
    </citation>
    <scope>NUCLEOTIDE SEQUENCE [LARGE SCALE GENOMIC DNA]</scope>
    <source>
        <strain evidence="10">cv. Huhao1</strain>
        <tissue evidence="9">Leaf</tissue>
    </source>
</reference>
<feature type="transmembrane region" description="Helical" evidence="7">
    <location>
        <begin position="49"/>
        <end position="72"/>
    </location>
</feature>
<feature type="transmembrane region" description="Helical" evidence="7">
    <location>
        <begin position="169"/>
        <end position="193"/>
    </location>
</feature>
<keyword evidence="4 7" id="KW-1133">Transmembrane helix</keyword>
<keyword evidence="5" id="KW-0040">ANK repeat</keyword>
<evidence type="ECO:0000256" key="2">
    <source>
        <dbReference type="ARBA" id="ARBA00022692"/>
    </source>
</evidence>
<dbReference type="InterPro" id="IPR026961">
    <property type="entry name" value="PGG_dom"/>
</dbReference>
<dbReference type="AlphaFoldDB" id="A0A2U1PB69"/>
<organism evidence="9 10">
    <name type="scientific">Artemisia annua</name>
    <name type="common">Sweet wormwood</name>
    <dbReference type="NCBI Taxonomy" id="35608"/>
    <lineage>
        <taxon>Eukaryota</taxon>
        <taxon>Viridiplantae</taxon>
        <taxon>Streptophyta</taxon>
        <taxon>Embryophyta</taxon>
        <taxon>Tracheophyta</taxon>
        <taxon>Spermatophyta</taxon>
        <taxon>Magnoliopsida</taxon>
        <taxon>eudicotyledons</taxon>
        <taxon>Gunneridae</taxon>
        <taxon>Pentapetalae</taxon>
        <taxon>asterids</taxon>
        <taxon>campanulids</taxon>
        <taxon>Asterales</taxon>
        <taxon>Asteraceae</taxon>
        <taxon>Asteroideae</taxon>
        <taxon>Anthemideae</taxon>
        <taxon>Artemisiinae</taxon>
        <taxon>Artemisia</taxon>
    </lineage>
</organism>
<evidence type="ECO:0000256" key="4">
    <source>
        <dbReference type="ARBA" id="ARBA00022989"/>
    </source>
</evidence>
<evidence type="ECO:0000313" key="9">
    <source>
        <dbReference type="EMBL" id="PWA82994.1"/>
    </source>
</evidence>
<comment type="caution">
    <text evidence="9">The sequence shown here is derived from an EMBL/GenBank/DDBJ whole genome shotgun (WGS) entry which is preliminary data.</text>
</comment>
<dbReference type="STRING" id="35608.A0A2U1PB69"/>
<dbReference type="PANTHER" id="PTHR24186">
    <property type="entry name" value="PROTEIN PHOSPHATASE 1 REGULATORY SUBUNIT"/>
    <property type="match status" value="1"/>
</dbReference>
<protein>
    <submittedName>
        <fullName evidence="9">Ankyrin repeat-containing protein</fullName>
    </submittedName>
</protein>
<dbReference type="EMBL" id="PKPP01001404">
    <property type="protein sequence ID" value="PWA82994.1"/>
    <property type="molecule type" value="Genomic_DNA"/>
</dbReference>
<sequence length="200" mass="21793">MSECPGCTELVDEKGKNILHVAVENKTTDGIATGRKVNKKKRALADSKFMESFLTVATLIATASFAAAFTVPGGFNGDEGSKQGMPILLRKLAFKAFMISNTVAFACSVTGLLLRVTMYLRKEYDFDDIYDPAASESSILYTFIVIALHSIQVAFATGIYVVLTPYLGLAIFLCTLPIALPLLGLNTVFNLYLTELRKNE</sequence>
<evidence type="ECO:0000313" key="10">
    <source>
        <dbReference type="Proteomes" id="UP000245207"/>
    </source>
</evidence>
<keyword evidence="10" id="KW-1185">Reference proteome</keyword>
<comment type="subcellular location">
    <subcellularLocation>
        <location evidence="1">Membrane</location>
        <topology evidence="1">Multi-pass membrane protein</topology>
    </subcellularLocation>
</comment>
<accession>A0A2U1PB69</accession>
<evidence type="ECO:0000256" key="5">
    <source>
        <dbReference type="ARBA" id="ARBA00023043"/>
    </source>
</evidence>
<dbReference type="PANTHER" id="PTHR24186:SF50">
    <property type="entry name" value="ANKYRIN REPEAT-CONTAINING PROTEIN ITN1-LIKE ISOFORM X1"/>
    <property type="match status" value="1"/>
</dbReference>
<dbReference type="OrthoDB" id="10040922at2759"/>
<dbReference type="GO" id="GO:0005886">
    <property type="term" value="C:plasma membrane"/>
    <property type="evidence" value="ECO:0007669"/>
    <property type="project" value="TreeGrafter"/>
</dbReference>
<keyword evidence="3" id="KW-0677">Repeat</keyword>
<feature type="transmembrane region" description="Helical" evidence="7">
    <location>
        <begin position="92"/>
        <end position="118"/>
    </location>
</feature>
<evidence type="ECO:0000256" key="3">
    <source>
        <dbReference type="ARBA" id="ARBA00022737"/>
    </source>
</evidence>
<evidence type="ECO:0000256" key="7">
    <source>
        <dbReference type="SAM" id="Phobius"/>
    </source>
</evidence>
<keyword evidence="6 7" id="KW-0472">Membrane</keyword>
<gene>
    <name evidence="9" type="ORF">CTI12_AA031670</name>
</gene>